<dbReference type="PROSITE" id="PS51233">
    <property type="entry name" value="VWFD"/>
    <property type="match status" value="1"/>
</dbReference>
<evidence type="ECO:0000259" key="2">
    <source>
        <dbReference type="PROSITE" id="PS51233"/>
    </source>
</evidence>
<dbReference type="HOGENOM" id="CLU_078342_0_0_1"/>
<dbReference type="EnsemblMetazoa" id="CapteT211098">
    <property type="protein sequence ID" value="CapteP211098"/>
    <property type="gene ID" value="CapteG211098"/>
</dbReference>
<dbReference type="InterPro" id="IPR001846">
    <property type="entry name" value="VWF_type-D"/>
</dbReference>
<dbReference type="EMBL" id="KB309187">
    <property type="protein sequence ID" value="ELT95228.1"/>
    <property type="molecule type" value="Genomic_DNA"/>
</dbReference>
<evidence type="ECO:0000313" key="3">
    <source>
        <dbReference type="EMBL" id="ELT95228.1"/>
    </source>
</evidence>
<dbReference type="EMBL" id="AMQN01011917">
    <property type="status" value="NOT_ANNOTATED_CDS"/>
    <property type="molecule type" value="Genomic_DNA"/>
</dbReference>
<sequence length="274" mass="30199">MWRFFILVSFLHAATATGCDCEFVADMTHTTRAEKNRWCHSESATQIKCKHTLKEAMDIALFSAAQSIVCSTEATGECVCRGESHCFAFDADRFNPQHDMPSPKYCQSTLVTDECGENGDWNVSAIFDHVEGKAFVKEVSVVFFNRVRRRTARIRLEQGLKVKFGSKYVQSFPKQIGDNYLAIVPAVFAHPKDFSVGVTEVMSITLPNGVNIQYDGVSAVKINMDGFSGSVCGLCGNHDGVYDSKDLRKGYNVDGKVCNALPVPAPSLAVRVCK</sequence>
<feature type="chain" id="PRO_5008787175" description="VWFD domain-containing protein" evidence="1">
    <location>
        <begin position="17"/>
        <end position="274"/>
    </location>
</feature>
<organism evidence="3">
    <name type="scientific">Capitella teleta</name>
    <name type="common">Polychaete worm</name>
    <dbReference type="NCBI Taxonomy" id="283909"/>
    <lineage>
        <taxon>Eukaryota</taxon>
        <taxon>Metazoa</taxon>
        <taxon>Spiralia</taxon>
        <taxon>Lophotrochozoa</taxon>
        <taxon>Annelida</taxon>
        <taxon>Polychaeta</taxon>
        <taxon>Sedentaria</taxon>
        <taxon>Scolecida</taxon>
        <taxon>Capitellidae</taxon>
        <taxon>Capitella</taxon>
    </lineage>
</organism>
<dbReference type="PROSITE" id="PS51257">
    <property type="entry name" value="PROKAR_LIPOPROTEIN"/>
    <property type="match status" value="1"/>
</dbReference>
<dbReference type="Pfam" id="PF00094">
    <property type="entry name" value="VWD"/>
    <property type="match status" value="1"/>
</dbReference>
<accession>R7TMY2</accession>
<name>R7TMY2_CAPTE</name>
<dbReference type="Proteomes" id="UP000014760">
    <property type="component" value="Unassembled WGS sequence"/>
</dbReference>
<reference evidence="4" key="3">
    <citation type="submission" date="2015-06" db="UniProtKB">
        <authorList>
            <consortium name="EnsemblMetazoa"/>
        </authorList>
    </citation>
    <scope>IDENTIFICATION</scope>
</reference>
<evidence type="ECO:0000256" key="1">
    <source>
        <dbReference type="SAM" id="SignalP"/>
    </source>
</evidence>
<evidence type="ECO:0000313" key="4">
    <source>
        <dbReference type="EnsemblMetazoa" id="CapteP211098"/>
    </source>
</evidence>
<proteinExistence type="predicted"/>
<reference evidence="3 5" key="2">
    <citation type="journal article" date="2013" name="Nature">
        <title>Insights into bilaterian evolution from three spiralian genomes.</title>
        <authorList>
            <person name="Simakov O."/>
            <person name="Marletaz F."/>
            <person name="Cho S.J."/>
            <person name="Edsinger-Gonzales E."/>
            <person name="Havlak P."/>
            <person name="Hellsten U."/>
            <person name="Kuo D.H."/>
            <person name="Larsson T."/>
            <person name="Lv J."/>
            <person name="Arendt D."/>
            <person name="Savage R."/>
            <person name="Osoegawa K."/>
            <person name="de Jong P."/>
            <person name="Grimwood J."/>
            <person name="Chapman J.A."/>
            <person name="Shapiro H."/>
            <person name="Aerts A."/>
            <person name="Otillar R.P."/>
            <person name="Terry A.Y."/>
            <person name="Boore J.L."/>
            <person name="Grigoriev I.V."/>
            <person name="Lindberg D.R."/>
            <person name="Seaver E.C."/>
            <person name="Weisblat D.A."/>
            <person name="Putnam N.H."/>
            <person name="Rokhsar D.S."/>
        </authorList>
    </citation>
    <scope>NUCLEOTIDE SEQUENCE</scope>
    <source>
        <strain evidence="3 5">I ESC-2004</strain>
    </source>
</reference>
<dbReference type="AlphaFoldDB" id="R7TMY2"/>
<keyword evidence="5" id="KW-1185">Reference proteome</keyword>
<protein>
    <recommendedName>
        <fullName evidence="2">VWFD domain-containing protein</fullName>
    </recommendedName>
</protein>
<gene>
    <name evidence="3" type="ORF">CAPTEDRAFT_211098</name>
</gene>
<feature type="signal peptide" evidence="1">
    <location>
        <begin position="1"/>
        <end position="16"/>
    </location>
</feature>
<reference evidence="5" key="1">
    <citation type="submission" date="2012-12" db="EMBL/GenBank/DDBJ databases">
        <authorList>
            <person name="Hellsten U."/>
            <person name="Grimwood J."/>
            <person name="Chapman J.A."/>
            <person name="Shapiro H."/>
            <person name="Aerts A."/>
            <person name="Otillar R.P."/>
            <person name="Terry A.Y."/>
            <person name="Boore J.L."/>
            <person name="Simakov O."/>
            <person name="Marletaz F."/>
            <person name="Cho S.-J."/>
            <person name="Edsinger-Gonzales E."/>
            <person name="Havlak P."/>
            <person name="Kuo D.-H."/>
            <person name="Larsson T."/>
            <person name="Lv J."/>
            <person name="Arendt D."/>
            <person name="Savage R."/>
            <person name="Osoegawa K."/>
            <person name="de Jong P."/>
            <person name="Lindberg D.R."/>
            <person name="Seaver E.C."/>
            <person name="Weisblat D.A."/>
            <person name="Putnam N.H."/>
            <person name="Grigoriev I.V."/>
            <person name="Rokhsar D.S."/>
        </authorList>
    </citation>
    <scope>NUCLEOTIDE SEQUENCE</scope>
    <source>
        <strain evidence="5">I ESC-2004</strain>
    </source>
</reference>
<keyword evidence="1" id="KW-0732">Signal</keyword>
<evidence type="ECO:0000313" key="5">
    <source>
        <dbReference type="Proteomes" id="UP000014760"/>
    </source>
</evidence>
<feature type="domain" description="VWFD" evidence="2">
    <location>
        <begin position="76"/>
        <end position="274"/>
    </location>
</feature>